<accession>A0ABD3FC65</accession>
<organism evidence="1 2">
    <name type="scientific">Phytophthora oleae</name>
    <dbReference type="NCBI Taxonomy" id="2107226"/>
    <lineage>
        <taxon>Eukaryota</taxon>
        <taxon>Sar</taxon>
        <taxon>Stramenopiles</taxon>
        <taxon>Oomycota</taxon>
        <taxon>Peronosporomycetes</taxon>
        <taxon>Peronosporales</taxon>
        <taxon>Peronosporaceae</taxon>
        <taxon>Phytophthora</taxon>
    </lineage>
</organism>
<reference evidence="1 2" key="1">
    <citation type="submission" date="2024-09" db="EMBL/GenBank/DDBJ databases">
        <title>Genome sequencing and assembly of Phytophthora oleae, isolate VK10A, causative agent of rot of olive drupes.</title>
        <authorList>
            <person name="Conti Taguali S."/>
            <person name="Riolo M."/>
            <person name="La Spada F."/>
            <person name="Cacciola S.O."/>
            <person name="Dionisio G."/>
        </authorList>
    </citation>
    <scope>NUCLEOTIDE SEQUENCE [LARGE SCALE GENOMIC DNA]</scope>
    <source>
        <strain evidence="1 2">VK10A</strain>
    </source>
</reference>
<sequence>MAHDFLYPTSLVAEMSISNCMRLRKESAELQPVVGCATHPWWTSAKRTTIVTDPEDLVSPIYHSLRDLPSTT</sequence>
<name>A0ABD3FC65_9STRA</name>
<keyword evidence="2" id="KW-1185">Reference proteome</keyword>
<proteinExistence type="predicted"/>
<evidence type="ECO:0000313" key="1">
    <source>
        <dbReference type="EMBL" id="KAL3664518.1"/>
    </source>
</evidence>
<dbReference type="AlphaFoldDB" id="A0ABD3FC65"/>
<dbReference type="EMBL" id="JBIMZQ010000023">
    <property type="protein sequence ID" value="KAL3664518.1"/>
    <property type="molecule type" value="Genomic_DNA"/>
</dbReference>
<evidence type="ECO:0000313" key="2">
    <source>
        <dbReference type="Proteomes" id="UP001632037"/>
    </source>
</evidence>
<comment type="caution">
    <text evidence="1">The sequence shown here is derived from an EMBL/GenBank/DDBJ whole genome shotgun (WGS) entry which is preliminary data.</text>
</comment>
<gene>
    <name evidence="1" type="ORF">V7S43_010270</name>
</gene>
<protein>
    <submittedName>
        <fullName evidence="1">Uncharacterized protein</fullName>
    </submittedName>
</protein>
<dbReference type="Proteomes" id="UP001632037">
    <property type="component" value="Unassembled WGS sequence"/>
</dbReference>